<keyword evidence="2 5" id="KW-0863">Zinc-finger</keyword>
<accession>A0A9N9SLY9</accession>
<dbReference type="GO" id="GO:0003677">
    <property type="term" value="F:DNA binding"/>
    <property type="evidence" value="ECO:0007669"/>
    <property type="project" value="UniProtKB-UniRule"/>
</dbReference>
<dbReference type="EMBL" id="OU896711">
    <property type="protein sequence ID" value="CAG9822107.1"/>
    <property type="molecule type" value="Genomic_DNA"/>
</dbReference>
<reference evidence="7" key="1">
    <citation type="submission" date="2022-01" db="EMBL/GenBank/DDBJ databases">
        <authorList>
            <person name="King R."/>
        </authorList>
    </citation>
    <scope>NUCLEOTIDE SEQUENCE</scope>
</reference>
<evidence type="ECO:0000256" key="3">
    <source>
        <dbReference type="ARBA" id="ARBA00022833"/>
    </source>
</evidence>
<sequence length="42" mass="5171">MPRAKSFSHCAVSRCETEYDGRISFFRFPKENRERFLEWLDQ</sequence>
<keyword evidence="1" id="KW-0479">Metal-binding</keyword>
<evidence type="ECO:0000256" key="5">
    <source>
        <dbReference type="PROSITE-ProRule" id="PRU00309"/>
    </source>
</evidence>
<gene>
    <name evidence="7" type="ORF">PHAECO_LOCUS9386</name>
</gene>
<evidence type="ECO:0000313" key="8">
    <source>
        <dbReference type="Proteomes" id="UP001153737"/>
    </source>
</evidence>
<evidence type="ECO:0000256" key="2">
    <source>
        <dbReference type="ARBA" id="ARBA00022771"/>
    </source>
</evidence>
<dbReference type="Proteomes" id="UP001153737">
    <property type="component" value="Chromosome 5"/>
</dbReference>
<keyword evidence="3" id="KW-0862">Zinc</keyword>
<evidence type="ECO:0000313" key="7">
    <source>
        <dbReference type="EMBL" id="CAG9822107.1"/>
    </source>
</evidence>
<keyword evidence="4 5" id="KW-0238">DNA-binding</keyword>
<feature type="domain" description="THAP-type" evidence="6">
    <location>
        <begin position="1"/>
        <end position="42"/>
    </location>
</feature>
<keyword evidence="8" id="KW-1185">Reference proteome</keyword>
<evidence type="ECO:0000256" key="4">
    <source>
        <dbReference type="ARBA" id="ARBA00023125"/>
    </source>
</evidence>
<organism evidence="7 8">
    <name type="scientific">Phaedon cochleariae</name>
    <name type="common">Mustard beetle</name>
    <dbReference type="NCBI Taxonomy" id="80249"/>
    <lineage>
        <taxon>Eukaryota</taxon>
        <taxon>Metazoa</taxon>
        <taxon>Ecdysozoa</taxon>
        <taxon>Arthropoda</taxon>
        <taxon>Hexapoda</taxon>
        <taxon>Insecta</taxon>
        <taxon>Pterygota</taxon>
        <taxon>Neoptera</taxon>
        <taxon>Endopterygota</taxon>
        <taxon>Coleoptera</taxon>
        <taxon>Polyphaga</taxon>
        <taxon>Cucujiformia</taxon>
        <taxon>Chrysomeloidea</taxon>
        <taxon>Chrysomelidae</taxon>
        <taxon>Chrysomelinae</taxon>
        <taxon>Chrysomelini</taxon>
        <taxon>Phaedon</taxon>
    </lineage>
</organism>
<name>A0A9N9SLY9_PHACE</name>
<dbReference type="InterPro" id="IPR006612">
    <property type="entry name" value="THAP_Znf"/>
</dbReference>
<protein>
    <recommendedName>
        <fullName evidence="6">THAP-type domain-containing protein</fullName>
    </recommendedName>
</protein>
<dbReference type="GO" id="GO:0008270">
    <property type="term" value="F:zinc ion binding"/>
    <property type="evidence" value="ECO:0007669"/>
    <property type="project" value="UniProtKB-KW"/>
</dbReference>
<reference evidence="7" key="2">
    <citation type="submission" date="2022-10" db="EMBL/GenBank/DDBJ databases">
        <authorList>
            <consortium name="ENA_rothamsted_submissions"/>
            <consortium name="culmorum"/>
            <person name="King R."/>
        </authorList>
    </citation>
    <scope>NUCLEOTIDE SEQUENCE</scope>
</reference>
<dbReference type="PROSITE" id="PS50950">
    <property type="entry name" value="ZF_THAP"/>
    <property type="match status" value="1"/>
</dbReference>
<evidence type="ECO:0000256" key="1">
    <source>
        <dbReference type="ARBA" id="ARBA00022723"/>
    </source>
</evidence>
<dbReference type="AlphaFoldDB" id="A0A9N9SLY9"/>
<evidence type="ECO:0000259" key="6">
    <source>
        <dbReference type="PROSITE" id="PS50950"/>
    </source>
</evidence>
<proteinExistence type="predicted"/>